<dbReference type="GO" id="GO:0005829">
    <property type="term" value="C:cytosol"/>
    <property type="evidence" value="ECO:0007669"/>
    <property type="project" value="GOC"/>
</dbReference>
<evidence type="ECO:0000256" key="3">
    <source>
        <dbReference type="ARBA" id="ARBA00022729"/>
    </source>
</evidence>
<proteinExistence type="predicted"/>
<reference evidence="8" key="1">
    <citation type="submission" date="2025-08" db="UniProtKB">
        <authorList>
            <consortium name="Ensembl"/>
        </authorList>
    </citation>
    <scope>IDENTIFICATION</scope>
</reference>
<keyword evidence="9" id="KW-1185">Reference proteome</keyword>
<dbReference type="Ensembl" id="ENSHCOT00000023369.1">
    <property type="protein sequence ID" value="ENSHCOP00000015456.1"/>
    <property type="gene ID" value="ENSHCOG00000019065.1"/>
</dbReference>
<keyword evidence="5 6" id="KW-0472">Membrane</keyword>
<feature type="transmembrane region" description="Helical" evidence="6">
    <location>
        <begin position="118"/>
        <end position="137"/>
    </location>
</feature>
<evidence type="ECO:0000256" key="5">
    <source>
        <dbReference type="ARBA" id="ARBA00023136"/>
    </source>
</evidence>
<reference evidence="8" key="2">
    <citation type="submission" date="2025-09" db="UniProtKB">
        <authorList>
            <consortium name="Ensembl"/>
        </authorList>
    </citation>
    <scope>IDENTIFICATION</scope>
</reference>
<evidence type="ECO:0000313" key="9">
    <source>
        <dbReference type="Proteomes" id="UP000264820"/>
    </source>
</evidence>
<keyword evidence="2 6" id="KW-0812">Transmembrane</keyword>
<evidence type="ECO:0000256" key="1">
    <source>
        <dbReference type="ARBA" id="ARBA00004141"/>
    </source>
</evidence>
<dbReference type="Proteomes" id="UP000264820">
    <property type="component" value="Unplaced"/>
</dbReference>
<evidence type="ECO:0000256" key="6">
    <source>
        <dbReference type="SAM" id="Phobius"/>
    </source>
</evidence>
<organism evidence="8 9">
    <name type="scientific">Hippocampus comes</name>
    <name type="common">Tiger tail seahorse</name>
    <dbReference type="NCBI Taxonomy" id="109280"/>
    <lineage>
        <taxon>Eukaryota</taxon>
        <taxon>Metazoa</taxon>
        <taxon>Chordata</taxon>
        <taxon>Craniata</taxon>
        <taxon>Vertebrata</taxon>
        <taxon>Euteleostomi</taxon>
        <taxon>Actinopterygii</taxon>
        <taxon>Neopterygii</taxon>
        <taxon>Teleostei</taxon>
        <taxon>Neoteleostei</taxon>
        <taxon>Acanthomorphata</taxon>
        <taxon>Syngnathiaria</taxon>
        <taxon>Syngnathiformes</taxon>
        <taxon>Syngnathoidei</taxon>
        <taxon>Syngnathidae</taxon>
        <taxon>Hippocampus</taxon>
    </lineage>
</organism>
<dbReference type="InterPro" id="IPR009637">
    <property type="entry name" value="GPR107/GPR108-like"/>
</dbReference>
<evidence type="ECO:0000256" key="4">
    <source>
        <dbReference type="ARBA" id="ARBA00022989"/>
    </source>
</evidence>
<accession>A0A3Q2YCA6</accession>
<dbReference type="GO" id="GO:0042147">
    <property type="term" value="P:retrograde transport, endosome to Golgi"/>
    <property type="evidence" value="ECO:0007669"/>
    <property type="project" value="TreeGrafter"/>
</dbReference>
<dbReference type="AlphaFoldDB" id="A0A3Q2YCA6"/>
<evidence type="ECO:0000313" key="8">
    <source>
        <dbReference type="Ensembl" id="ENSHCOP00000015456.1"/>
    </source>
</evidence>
<dbReference type="PANTHER" id="PTHR21229:SF81">
    <property type="entry name" value="TRANSMEMBRANE PROTEIN 87A"/>
    <property type="match status" value="1"/>
</dbReference>
<keyword evidence="3" id="KW-0732">Signal</keyword>
<feature type="transmembrane region" description="Helical" evidence="6">
    <location>
        <begin position="42"/>
        <end position="60"/>
    </location>
</feature>
<dbReference type="PANTHER" id="PTHR21229">
    <property type="entry name" value="LUNG SEVEN TRANSMEMBRANE RECEPTOR"/>
    <property type="match status" value="1"/>
</dbReference>
<dbReference type="OMA" id="LVWCACY"/>
<name>A0A3Q2YCA6_HIPCM</name>
<dbReference type="GO" id="GO:0032580">
    <property type="term" value="C:Golgi cisterna membrane"/>
    <property type="evidence" value="ECO:0007669"/>
    <property type="project" value="TreeGrafter"/>
</dbReference>
<evidence type="ECO:0000259" key="7">
    <source>
        <dbReference type="Pfam" id="PF06814"/>
    </source>
</evidence>
<feature type="transmembrane region" description="Helical" evidence="6">
    <location>
        <begin position="7"/>
        <end position="30"/>
    </location>
</feature>
<dbReference type="InterPro" id="IPR053937">
    <property type="entry name" value="GOST_TM"/>
</dbReference>
<dbReference type="GeneTree" id="ENSGT00940000159481"/>
<dbReference type="Pfam" id="PF06814">
    <property type="entry name" value="GOST_TM"/>
    <property type="match status" value="1"/>
</dbReference>
<keyword evidence="4 6" id="KW-1133">Transmembrane helix</keyword>
<comment type="subcellular location">
    <subcellularLocation>
        <location evidence="1">Membrane</location>
        <topology evidence="1">Multi-pass membrane protein</topology>
    </subcellularLocation>
</comment>
<protein>
    <recommendedName>
        <fullName evidence="7">GOST seven transmembrane domain-containing protein</fullName>
    </recommendedName>
</protein>
<sequence>MVFKTVFVCLWQFFMVMCIVYVLFGALWLFWCACYWRDLLRVQFWIGGVIILGMLEKAVFYSEYQNIRYRGDYVEGAVIFAELLSALKRSLARILVLIVSLGYGIVKPRLGTTVHRLAAVGLLYLLFSSVEGVLRVTGVSFQTSFVYIISVPRNVDFSSRNYQIGIPYFYFQIVLLSTSKGAAFGSSPWDVLVSFLASDGWTTF</sequence>
<dbReference type="PROSITE" id="PS51257">
    <property type="entry name" value="PROKAR_LIPOPROTEIN"/>
    <property type="match status" value="1"/>
</dbReference>
<evidence type="ECO:0000256" key="2">
    <source>
        <dbReference type="ARBA" id="ARBA00022692"/>
    </source>
</evidence>
<feature type="domain" description="GOST seven transmembrane" evidence="7">
    <location>
        <begin position="11"/>
        <end position="149"/>
    </location>
</feature>